<organism evidence="5 6">
    <name type="scientific">Durusdinium trenchii</name>
    <dbReference type="NCBI Taxonomy" id="1381693"/>
    <lineage>
        <taxon>Eukaryota</taxon>
        <taxon>Sar</taxon>
        <taxon>Alveolata</taxon>
        <taxon>Dinophyceae</taxon>
        <taxon>Suessiales</taxon>
        <taxon>Symbiodiniaceae</taxon>
        <taxon>Durusdinium</taxon>
    </lineage>
</organism>
<evidence type="ECO:0000313" key="6">
    <source>
        <dbReference type="Proteomes" id="UP001642484"/>
    </source>
</evidence>
<keyword evidence="6" id="KW-1185">Reference proteome</keyword>
<feature type="repeat" description="ANK" evidence="3">
    <location>
        <begin position="134"/>
        <end position="166"/>
    </location>
</feature>
<dbReference type="SMART" id="SM00248">
    <property type="entry name" value="ANK"/>
    <property type="match status" value="3"/>
</dbReference>
<dbReference type="EMBL" id="CAXAMN010022473">
    <property type="protein sequence ID" value="CAK9070066.1"/>
    <property type="molecule type" value="Genomic_DNA"/>
</dbReference>
<dbReference type="PANTHER" id="PTHR24124:SF14">
    <property type="entry name" value="CHROMOSOME UNDETERMINED SCAFFOLD_25, WHOLE GENOME SHOTGUN SEQUENCE"/>
    <property type="match status" value="1"/>
</dbReference>
<sequence length="223" mass="23525">MFAMRAVLRGVLLCFVAQLLAISIESFTGSRTPRSGLNLRPTSVDVRLHATLSDALGGAKLPKYIEISQEALLAAAIVQGKKEEVKPLLETGAPLEAITIQGRTALACAAVINDPESARLLLESGAQLEALDDTGRTPLSLAAAYGHLEVVQLCIDSGACLEARDNGQLTPLLWAAVNGNEDVVRCLVANGADTQAKDEDGMRPSPHVVPLDNVLAFVIPALR</sequence>
<evidence type="ECO:0000256" key="2">
    <source>
        <dbReference type="ARBA" id="ARBA00023043"/>
    </source>
</evidence>
<feature type="repeat" description="ANK" evidence="3">
    <location>
        <begin position="167"/>
        <end position="199"/>
    </location>
</feature>
<gene>
    <name evidence="5" type="ORF">CCMP2556_LOCUS34456</name>
</gene>
<feature type="signal peptide" evidence="4">
    <location>
        <begin position="1"/>
        <end position="21"/>
    </location>
</feature>
<dbReference type="PROSITE" id="PS50088">
    <property type="entry name" value="ANK_REPEAT"/>
    <property type="match status" value="3"/>
</dbReference>
<evidence type="ECO:0000256" key="1">
    <source>
        <dbReference type="ARBA" id="ARBA00022737"/>
    </source>
</evidence>
<dbReference type="PRINTS" id="PR01415">
    <property type="entry name" value="ANKYRIN"/>
</dbReference>
<dbReference type="PANTHER" id="PTHR24124">
    <property type="entry name" value="ANKYRIN REPEAT FAMILY A"/>
    <property type="match status" value="1"/>
</dbReference>
<protein>
    <submittedName>
        <fullName evidence="5">Uncharacterized protein</fullName>
    </submittedName>
</protein>
<evidence type="ECO:0000256" key="3">
    <source>
        <dbReference type="PROSITE-ProRule" id="PRU00023"/>
    </source>
</evidence>
<proteinExistence type="predicted"/>
<evidence type="ECO:0000256" key="4">
    <source>
        <dbReference type="SAM" id="SignalP"/>
    </source>
</evidence>
<dbReference type="PROSITE" id="PS50297">
    <property type="entry name" value="ANK_REP_REGION"/>
    <property type="match status" value="3"/>
</dbReference>
<name>A0ABP0P2R7_9DINO</name>
<keyword evidence="4" id="KW-0732">Signal</keyword>
<feature type="chain" id="PRO_5045359395" evidence="4">
    <location>
        <begin position="22"/>
        <end position="223"/>
    </location>
</feature>
<dbReference type="Gene3D" id="1.25.40.20">
    <property type="entry name" value="Ankyrin repeat-containing domain"/>
    <property type="match status" value="1"/>
</dbReference>
<dbReference type="Pfam" id="PF12796">
    <property type="entry name" value="Ank_2"/>
    <property type="match status" value="1"/>
</dbReference>
<dbReference type="Proteomes" id="UP001642484">
    <property type="component" value="Unassembled WGS sequence"/>
</dbReference>
<reference evidence="5 6" key="1">
    <citation type="submission" date="2024-02" db="EMBL/GenBank/DDBJ databases">
        <authorList>
            <person name="Chen Y."/>
            <person name="Shah S."/>
            <person name="Dougan E. K."/>
            <person name="Thang M."/>
            <person name="Chan C."/>
        </authorList>
    </citation>
    <scope>NUCLEOTIDE SEQUENCE [LARGE SCALE GENOMIC DNA]</scope>
</reference>
<evidence type="ECO:0000313" key="5">
    <source>
        <dbReference type="EMBL" id="CAK9070066.1"/>
    </source>
</evidence>
<dbReference type="SUPFAM" id="SSF48403">
    <property type="entry name" value="Ankyrin repeat"/>
    <property type="match status" value="1"/>
</dbReference>
<keyword evidence="2 3" id="KW-0040">ANK repeat</keyword>
<dbReference type="InterPro" id="IPR036770">
    <property type="entry name" value="Ankyrin_rpt-contain_sf"/>
</dbReference>
<keyword evidence="1" id="KW-0677">Repeat</keyword>
<comment type="caution">
    <text evidence="5">The sequence shown here is derived from an EMBL/GenBank/DDBJ whole genome shotgun (WGS) entry which is preliminary data.</text>
</comment>
<feature type="repeat" description="ANK" evidence="3">
    <location>
        <begin position="101"/>
        <end position="133"/>
    </location>
</feature>
<accession>A0ABP0P2R7</accession>
<dbReference type="InterPro" id="IPR002110">
    <property type="entry name" value="Ankyrin_rpt"/>
</dbReference>